<keyword evidence="3" id="KW-1185">Reference proteome</keyword>
<feature type="domain" description="Rhodanese" evidence="1">
    <location>
        <begin position="21"/>
        <end position="111"/>
    </location>
</feature>
<protein>
    <submittedName>
        <fullName evidence="2">Rhodanese-related sulfurtransferase</fullName>
    </submittedName>
</protein>
<dbReference type="CDD" id="cd00158">
    <property type="entry name" value="RHOD"/>
    <property type="match status" value="1"/>
</dbReference>
<dbReference type="Pfam" id="PF00581">
    <property type="entry name" value="Rhodanese"/>
    <property type="match status" value="1"/>
</dbReference>
<dbReference type="Proteomes" id="UP000529783">
    <property type="component" value="Unassembled WGS sequence"/>
</dbReference>
<organism evidence="2 3">
    <name type="scientific">Actinomadura luteofluorescens</name>
    <dbReference type="NCBI Taxonomy" id="46163"/>
    <lineage>
        <taxon>Bacteria</taxon>
        <taxon>Bacillati</taxon>
        <taxon>Actinomycetota</taxon>
        <taxon>Actinomycetes</taxon>
        <taxon>Streptosporangiales</taxon>
        <taxon>Thermomonosporaceae</taxon>
        <taxon>Actinomadura</taxon>
    </lineage>
</organism>
<dbReference type="PANTHER" id="PTHR44086:SF10">
    <property type="entry name" value="THIOSULFATE SULFURTRANSFERASE_RHODANESE-LIKE DOMAIN-CONTAINING PROTEIN 3"/>
    <property type="match status" value="1"/>
</dbReference>
<dbReference type="InterPro" id="IPR001763">
    <property type="entry name" value="Rhodanese-like_dom"/>
</dbReference>
<dbReference type="GO" id="GO:0004792">
    <property type="term" value="F:thiosulfate-cyanide sulfurtransferase activity"/>
    <property type="evidence" value="ECO:0007669"/>
    <property type="project" value="TreeGrafter"/>
</dbReference>
<keyword evidence="2" id="KW-0808">Transferase</keyword>
<dbReference type="RefSeq" id="WP_179842529.1">
    <property type="nucleotide sequence ID" value="NZ_JACCBA010000001.1"/>
</dbReference>
<accession>A0A7Y9EC80</accession>
<dbReference type="AlphaFoldDB" id="A0A7Y9EC80"/>
<dbReference type="Gene3D" id="6.10.140.1340">
    <property type="match status" value="1"/>
</dbReference>
<evidence type="ECO:0000259" key="1">
    <source>
        <dbReference type="PROSITE" id="PS50206"/>
    </source>
</evidence>
<dbReference type="InterPro" id="IPR036873">
    <property type="entry name" value="Rhodanese-like_dom_sf"/>
</dbReference>
<dbReference type="PANTHER" id="PTHR44086">
    <property type="entry name" value="THIOSULFATE SULFURTRANSFERASE RDL2, MITOCHONDRIAL-RELATED"/>
    <property type="match status" value="1"/>
</dbReference>
<comment type="caution">
    <text evidence="2">The sequence shown here is derived from an EMBL/GenBank/DDBJ whole genome shotgun (WGS) entry which is preliminary data.</text>
</comment>
<dbReference type="EMBL" id="JACCBA010000001">
    <property type="protein sequence ID" value="NYD45033.1"/>
    <property type="molecule type" value="Genomic_DNA"/>
</dbReference>
<evidence type="ECO:0000313" key="2">
    <source>
        <dbReference type="EMBL" id="NYD45033.1"/>
    </source>
</evidence>
<dbReference type="SUPFAM" id="SSF52821">
    <property type="entry name" value="Rhodanese/Cell cycle control phosphatase"/>
    <property type="match status" value="1"/>
</dbReference>
<gene>
    <name evidence="2" type="ORF">BJY14_001016</name>
</gene>
<reference evidence="2 3" key="1">
    <citation type="submission" date="2020-07" db="EMBL/GenBank/DDBJ databases">
        <title>Sequencing the genomes of 1000 actinobacteria strains.</title>
        <authorList>
            <person name="Klenk H.-P."/>
        </authorList>
    </citation>
    <scope>NUCLEOTIDE SEQUENCE [LARGE SCALE GENOMIC DNA]</scope>
    <source>
        <strain evidence="2 3">DSM 40398</strain>
    </source>
</reference>
<name>A0A7Y9EC80_9ACTN</name>
<proteinExistence type="predicted"/>
<dbReference type="SMART" id="SM00450">
    <property type="entry name" value="RHOD"/>
    <property type="match status" value="1"/>
</dbReference>
<dbReference type="PROSITE" id="PS50206">
    <property type="entry name" value="RHODANESE_3"/>
    <property type="match status" value="1"/>
</dbReference>
<dbReference type="InterPro" id="IPR021309">
    <property type="entry name" value="YgaP-like_TM"/>
</dbReference>
<dbReference type="Gene3D" id="3.40.250.10">
    <property type="entry name" value="Rhodanese-like domain"/>
    <property type="match status" value="1"/>
</dbReference>
<sequence length="194" mass="20454">MTTPPTASTVDVPALRELLDSDDRPRLIDVRTPGEFETGHIPGSYNVPLDLLREHRAELRAHLDEQVVLVCRSGQRAGQASQALATAGLPNLRVLHGGIGAWQAAGEAVSAGRPRWDLERQVRLVAGSIVLGSVLTSTTVPRAKWLAAAIGGGLTFAALSNTCAMGMALSKLPYNRGPKCDMAAVLSALASDRS</sequence>
<evidence type="ECO:0000313" key="3">
    <source>
        <dbReference type="Proteomes" id="UP000529783"/>
    </source>
</evidence>
<dbReference type="Pfam" id="PF11127">
    <property type="entry name" value="YgaP-like_TM"/>
    <property type="match status" value="1"/>
</dbReference>